<dbReference type="InterPro" id="IPR053238">
    <property type="entry name" value="RING-H2_zinc_finger"/>
</dbReference>
<gene>
    <name evidence="7" type="ORF">CCMP2556_LOCUS50208</name>
</gene>
<keyword evidence="5" id="KW-0812">Transmembrane</keyword>
<dbReference type="SUPFAM" id="SSF57850">
    <property type="entry name" value="RING/U-box"/>
    <property type="match status" value="1"/>
</dbReference>
<proteinExistence type="predicted"/>
<dbReference type="SMART" id="SM00184">
    <property type="entry name" value="RING"/>
    <property type="match status" value="1"/>
</dbReference>
<sequence length="157" mass="18275">MVFDSFFIVVMCFCSIFTVLLLMFFFIGLLRFLTGSCHGEIRVSSHAELTEEERRDLEKAIQEHLPDVKVDKGDGEEHTCPVCLDDIEPCEHAKKLKCNHIYHTECIMEWCTKKRRKEGDKRPESVQCPVCRCHHYFKSELIVINDIELNAPVPMEV</sequence>
<protein>
    <recommendedName>
        <fullName evidence="6">RING-type domain-containing protein</fullName>
    </recommendedName>
</protein>
<feature type="transmembrane region" description="Helical" evidence="5">
    <location>
        <begin position="6"/>
        <end position="33"/>
    </location>
</feature>
<evidence type="ECO:0000256" key="4">
    <source>
        <dbReference type="PROSITE-ProRule" id="PRU00175"/>
    </source>
</evidence>
<evidence type="ECO:0000256" key="5">
    <source>
        <dbReference type="SAM" id="Phobius"/>
    </source>
</evidence>
<evidence type="ECO:0000313" key="7">
    <source>
        <dbReference type="EMBL" id="CAK9107606.1"/>
    </source>
</evidence>
<keyword evidence="8" id="KW-1185">Reference proteome</keyword>
<comment type="caution">
    <text evidence="7">The sequence shown here is derived from an EMBL/GenBank/DDBJ whole genome shotgun (WGS) entry which is preliminary data.</text>
</comment>
<name>A0ABP0S5K0_9DINO</name>
<reference evidence="7 8" key="1">
    <citation type="submission" date="2024-02" db="EMBL/GenBank/DDBJ databases">
        <authorList>
            <person name="Chen Y."/>
            <person name="Shah S."/>
            <person name="Dougan E. K."/>
            <person name="Thang M."/>
            <person name="Chan C."/>
        </authorList>
    </citation>
    <scope>NUCLEOTIDE SEQUENCE [LARGE SCALE GENOMIC DNA]</scope>
</reference>
<dbReference type="InterPro" id="IPR001841">
    <property type="entry name" value="Znf_RING"/>
</dbReference>
<evidence type="ECO:0000313" key="8">
    <source>
        <dbReference type="Proteomes" id="UP001642484"/>
    </source>
</evidence>
<accession>A0ABP0S5K0</accession>
<dbReference type="Gene3D" id="3.30.40.10">
    <property type="entry name" value="Zinc/RING finger domain, C3HC4 (zinc finger)"/>
    <property type="match status" value="1"/>
</dbReference>
<evidence type="ECO:0000256" key="2">
    <source>
        <dbReference type="ARBA" id="ARBA00022771"/>
    </source>
</evidence>
<dbReference type="Proteomes" id="UP001642484">
    <property type="component" value="Unassembled WGS sequence"/>
</dbReference>
<evidence type="ECO:0000259" key="6">
    <source>
        <dbReference type="PROSITE" id="PS50089"/>
    </source>
</evidence>
<keyword evidence="1" id="KW-0479">Metal-binding</keyword>
<keyword evidence="2 4" id="KW-0863">Zinc-finger</keyword>
<dbReference type="EMBL" id="CAXAMN010027017">
    <property type="protein sequence ID" value="CAK9107606.1"/>
    <property type="molecule type" value="Genomic_DNA"/>
</dbReference>
<keyword evidence="5" id="KW-0472">Membrane</keyword>
<keyword evidence="5" id="KW-1133">Transmembrane helix</keyword>
<evidence type="ECO:0000256" key="3">
    <source>
        <dbReference type="ARBA" id="ARBA00022833"/>
    </source>
</evidence>
<dbReference type="Pfam" id="PF13639">
    <property type="entry name" value="zf-RING_2"/>
    <property type="match status" value="1"/>
</dbReference>
<dbReference type="PANTHER" id="PTHR14155:SF627">
    <property type="entry name" value="OS06G0192800 PROTEIN"/>
    <property type="match status" value="1"/>
</dbReference>
<evidence type="ECO:0000256" key="1">
    <source>
        <dbReference type="ARBA" id="ARBA00022723"/>
    </source>
</evidence>
<dbReference type="PROSITE" id="PS50089">
    <property type="entry name" value="ZF_RING_2"/>
    <property type="match status" value="1"/>
</dbReference>
<keyword evidence="3" id="KW-0862">Zinc</keyword>
<organism evidence="7 8">
    <name type="scientific">Durusdinium trenchii</name>
    <dbReference type="NCBI Taxonomy" id="1381693"/>
    <lineage>
        <taxon>Eukaryota</taxon>
        <taxon>Sar</taxon>
        <taxon>Alveolata</taxon>
        <taxon>Dinophyceae</taxon>
        <taxon>Suessiales</taxon>
        <taxon>Symbiodiniaceae</taxon>
        <taxon>Durusdinium</taxon>
    </lineage>
</organism>
<dbReference type="InterPro" id="IPR013083">
    <property type="entry name" value="Znf_RING/FYVE/PHD"/>
</dbReference>
<feature type="domain" description="RING-type" evidence="6">
    <location>
        <begin position="80"/>
        <end position="132"/>
    </location>
</feature>
<dbReference type="PANTHER" id="PTHR14155">
    <property type="entry name" value="RING FINGER DOMAIN-CONTAINING"/>
    <property type="match status" value="1"/>
</dbReference>